<dbReference type="SUPFAM" id="SSF81901">
    <property type="entry name" value="HCP-like"/>
    <property type="match status" value="1"/>
</dbReference>
<dbReference type="Gene3D" id="3.30.1150.10">
    <property type="match status" value="1"/>
</dbReference>
<feature type="chain" id="PRO_5047146665" evidence="5">
    <location>
        <begin position="25"/>
        <end position="222"/>
    </location>
</feature>
<dbReference type="Pfam" id="PF03544">
    <property type="entry name" value="TonB_C"/>
    <property type="match status" value="1"/>
</dbReference>
<evidence type="ECO:0000256" key="4">
    <source>
        <dbReference type="ARBA" id="ARBA00023136"/>
    </source>
</evidence>
<accession>A0ABW0LBX9</accession>
<gene>
    <name evidence="7" type="ORF">ACFPN5_21955</name>
</gene>
<dbReference type="InterPro" id="IPR011990">
    <property type="entry name" value="TPR-like_helical_dom_sf"/>
</dbReference>
<evidence type="ECO:0000256" key="3">
    <source>
        <dbReference type="ARBA" id="ARBA00022989"/>
    </source>
</evidence>
<dbReference type="PANTHER" id="PTHR11102">
    <property type="entry name" value="SEL-1-LIKE PROTEIN"/>
    <property type="match status" value="1"/>
</dbReference>
<keyword evidence="8" id="KW-1185">Reference proteome</keyword>
<evidence type="ECO:0000313" key="7">
    <source>
        <dbReference type="EMBL" id="MFC5462477.1"/>
    </source>
</evidence>
<evidence type="ECO:0000256" key="5">
    <source>
        <dbReference type="SAM" id="SignalP"/>
    </source>
</evidence>
<evidence type="ECO:0000313" key="8">
    <source>
        <dbReference type="Proteomes" id="UP001596050"/>
    </source>
</evidence>
<sequence length="222" mass="24362">MIIHAPKRLLMLAALLCTTMPSLASEPMQPAPPISCKKPEYPERAQKAEAEGITVLGFLVRADGTVRDTVVLSSTGSRDLDRAAELALSRCLFERVAKVDDAVDLWVRMVYVWHLTDDDYLLRAKHKTAVAAGNGNVAARYHLSLLLSTTAKTDADREKALVVLRSAAELGHAHAQYDLGQRYEKGEGVTVDPDEALRWYRKSAAQDDPLAKQRLTLGILGS</sequence>
<keyword evidence="4" id="KW-0472">Membrane</keyword>
<dbReference type="RefSeq" id="WP_379785961.1">
    <property type="nucleotide sequence ID" value="NZ_JBHSMU010000016.1"/>
</dbReference>
<dbReference type="InterPro" id="IPR050767">
    <property type="entry name" value="Sel1_AlgK"/>
</dbReference>
<dbReference type="SUPFAM" id="SSF74653">
    <property type="entry name" value="TolA/TonB C-terminal domain"/>
    <property type="match status" value="1"/>
</dbReference>
<evidence type="ECO:0000256" key="1">
    <source>
        <dbReference type="ARBA" id="ARBA00004167"/>
    </source>
</evidence>
<dbReference type="PROSITE" id="PS52015">
    <property type="entry name" value="TONB_CTD"/>
    <property type="match status" value="1"/>
</dbReference>
<feature type="domain" description="TonB C-terminal" evidence="6">
    <location>
        <begin position="26"/>
        <end position="122"/>
    </location>
</feature>
<protein>
    <submittedName>
        <fullName evidence="7">TonB family protein</fullName>
    </submittedName>
</protein>
<dbReference type="EMBL" id="JBHSMU010000016">
    <property type="protein sequence ID" value="MFC5462477.1"/>
    <property type="molecule type" value="Genomic_DNA"/>
</dbReference>
<comment type="subcellular location">
    <subcellularLocation>
        <location evidence="1">Membrane</location>
        <topology evidence="1">Single-pass membrane protein</topology>
    </subcellularLocation>
</comment>
<dbReference type="PANTHER" id="PTHR11102:SF160">
    <property type="entry name" value="ERAD-ASSOCIATED E3 UBIQUITIN-PROTEIN LIGASE COMPONENT HRD3"/>
    <property type="match status" value="1"/>
</dbReference>
<dbReference type="InterPro" id="IPR006260">
    <property type="entry name" value="TonB/TolA_C"/>
</dbReference>
<reference evidence="8" key="1">
    <citation type="journal article" date="2019" name="Int. J. Syst. Evol. Microbiol.">
        <title>The Global Catalogue of Microorganisms (GCM) 10K type strain sequencing project: providing services to taxonomists for standard genome sequencing and annotation.</title>
        <authorList>
            <consortium name="The Broad Institute Genomics Platform"/>
            <consortium name="The Broad Institute Genome Sequencing Center for Infectious Disease"/>
            <person name="Wu L."/>
            <person name="Ma J."/>
        </authorList>
    </citation>
    <scope>NUCLEOTIDE SEQUENCE [LARGE SCALE GENOMIC DNA]</scope>
    <source>
        <strain evidence="8">KACC 12649</strain>
    </source>
</reference>
<dbReference type="Gene3D" id="1.25.40.10">
    <property type="entry name" value="Tetratricopeptide repeat domain"/>
    <property type="match status" value="1"/>
</dbReference>
<dbReference type="NCBIfam" id="TIGR01352">
    <property type="entry name" value="tonB_Cterm"/>
    <property type="match status" value="1"/>
</dbReference>
<name>A0ABW0LBX9_9BURK</name>
<keyword evidence="5" id="KW-0732">Signal</keyword>
<evidence type="ECO:0000256" key="2">
    <source>
        <dbReference type="ARBA" id="ARBA00022692"/>
    </source>
</evidence>
<proteinExistence type="predicted"/>
<keyword evidence="2" id="KW-0812">Transmembrane</keyword>
<evidence type="ECO:0000259" key="6">
    <source>
        <dbReference type="PROSITE" id="PS52015"/>
    </source>
</evidence>
<organism evidence="7 8">
    <name type="scientific">Massilia niabensis</name>
    <dbReference type="NCBI Taxonomy" id="544910"/>
    <lineage>
        <taxon>Bacteria</taxon>
        <taxon>Pseudomonadati</taxon>
        <taxon>Pseudomonadota</taxon>
        <taxon>Betaproteobacteria</taxon>
        <taxon>Burkholderiales</taxon>
        <taxon>Oxalobacteraceae</taxon>
        <taxon>Telluria group</taxon>
        <taxon>Massilia</taxon>
    </lineage>
</organism>
<dbReference type="Proteomes" id="UP001596050">
    <property type="component" value="Unassembled WGS sequence"/>
</dbReference>
<feature type="signal peptide" evidence="5">
    <location>
        <begin position="1"/>
        <end position="24"/>
    </location>
</feature>
<dbReference type="SMART" id="SM00671">
    <property type="entry name" value="SEL1"/>
    <property type="match status" value="2"/>
</dbReference>
<dbReference type="InterPro" id="IPR006597">
    <property type="entry name" value="Sel1-like"/>
</dbReference>
<dbReference type="InterPro" id="IPR037682">
    <property type="entry name" value="TonB_C"/>
</dbReference>
<comment type="caution">
    <text evidence="7">The sequence shown here is derived from an EMBL/GenBank/DDBJ whole genome shotgun (WGS) entry which is preliminary data.</text>
</comment>
<dbReference type="Pfam" id="PF08238">
    <property type="entry name" value="Sel1"/>
    <property type="match status" value="2"/>
</dbReference>
<keyword evidence="3" id="KW-1133">Transmembrane helix</keyword>